<dbReference type="Proteomes" id="UP000053268">
    <property type="component" value="Unassembled WGS sequence"/>
</dbReference>
<dbReference type="PANTHER" id="PTHR11533:SF276">
    <property type="entry name" value="GLUTAMYL AMINOPEPTIDASE"/>
    <property type="match status" value="1"/>
</dbReference>
<dbReference type="GO" id="GO:0070006">
    <property type="term" value="F:metalloaminopeptidase activity"/>
    <property type="evidence" value="ECO:0007669"/>
    <property type="project" value="TreeGrafter"/>
</dbReference>
<dbReference type="InterPro" id="IPR050344">
    <property type="entry name" value="Peptidase_M1_aminopeptidases"/>
</dbReference>
<feature type="domain" description="Aminopeptidase N-like N-terminal" evidence="2">
    <location>
        <begin position="1"/>
        <end position="120"/>
    </location>
</feature>
<sequence>MHAKDLIIHNVKLLNDANAIIEDFVEHTYHNEMLQINLENEVKQKKIVLSITFTGTLDKKIVGFYASSLKIGGSMVASKFQPTYARQAFPCFDEPDFKATYDITLVKPVSYVALSNMNVSYTIFI</sequence>
<reference evidence="3 4" key="1">
    <citation type="journal article" date="2015" name="Nat. Commun.">
        <title>Outbred genome sequencing and CRISPR/Cas9 gene editing in butterflies.</title>
        <authorList>
            <person name="Li X."/>
            <person name="Fan D."/>
            <person name="Zhang W."/>
            <person name="Liu G."/>
            <person name="Zhang L."/>
            <person name="Zhao L."/>
            <person name="Fang X."/>
            <person name="Chen L."/>
            <person name="Dong Y."/>
            <person name="Chen Y."/>
            <person name="Ding Y."/>
            <person name="Zhao R."/>
            <person name="Feng M."/>
            <person name="Zhu Y."/>
            <person name="Feng Y."/>
            <person name="Jiang X."/>
            <person name="Zhu D."/>
            <person name="Xiang H."/>
            <person name="Feng X."/>
            <person name="Li S."/>
            <person name="Wang J."/>
            <person name="Zhang G."/>
            <person name="Kronforst M.R."/>
            <person name="Wang W."/>
        </authorList>
    </citation>
    <scope>NUCLEOTIDE SEQUENCE [LARGE SCALE GENOMIC DNA]</scope>
    <source>
        <strain evidence="3">Ya'a_city_454_Px</strain>
        <tissue evidence="3">Whole body</tissue>
    </source>
</reference>
<protein>
    <submittedName>
        <fullName evidence="3">Glutamyl aminopeptidase</fullName>
    </submittedName>
</protein>
<evidence type="ECO:0000259" key="2">
    <source>
        <dbReference type="Pfam" id="PF17900"/>
    </source>
</evidence>
<dbReference type="SUPFAM" id="SSF63737">
    <property type="entry name" value="Leukotriene A4 hydrolase N-terminal domain"/>
    <property type="match status" value="1"/>
</dbReference>
<dbReference type="PANTHER" id="PTHR11533">
    <property type="entry name" value="PROTEASE M1 ZINC METALLOPROTEASE"/>
    <property type="match status" value="1"/>
</dbReference>
<keyword evidence="1 3" id="KW-0031">Aminopeptidase</keyword>
<dbReference type="InterPro" id="IPR042097">
    <property type="entry name" value="Aminopeptidase_N-like_N_sf"/>
</dbReference>
<dbReference type="GO" id="GO:0005737">
    <property type="term" value="C:cytoplasm"/>
    <property type="evidence" value="ECO:0007669"/>
    <property type="project" value="TreeGrafter"/>
</dbReference>
<dbReference type="Gene3D" id="2.60.40.1730">
    <property type="entry name" value="tricorn interacting facor f3 domain"/>
    <property type="match status" value="1"/>
</dbReference>
<dbReference type="Pfam" id="PF17900">
    <property type="entry name" value="Peptidase_M1_N"/>
    <property type="match status" value="1"/>
</dbReference>
<evidence type="ECO:0000313" key="4">
    <source>
        <dbReference type="Proteomes" id="UP000053268"/>
    </source>
</evidence>
<accession>A0A0N1I2S2</accession>
<keyword evidence="1 3" id="KW-0645">Protease</keyword>
<evidence type="ECO:0000313" key="3">
    <source>
        <dbReference type="EMBL" id="KPJ00064.1"/>
    </source>
</evidence>
<proteinExistence type="predicted"/>
<dbReference type="STRING" id="66420.A0A0N1I2S2"/>
<keyword evidence="1 3" id="KW-0378">Hydrolase</keyword>
<evidence type="ECO:0000256" key="1">
    <source>
        <dbReference type="ARBA" id="ARBA00022438"/>
    </source>
</evidence>
<name>A0A0N1I2S2_PAPXU</name>
<gene>
    <name evidence="3" type="ORF">RR46_00116</name>
</gene>
<dbReference type="GO" id="GO:0042277">
    <property type="term" value="F:peptide binding"/>
    <property type="evidence" value="ECO:0007669"/>
    <property type="project" value="TreeGrafter"/>
</dbReference>
<dbReference type="GO" id="GO:0008270">
    <property type="term" value="F:zinc ion binding"/>
    <property type="evidence" value="ECO:0007669"/>
    <property type="project" value="TreeGrafter"/>
</dbReference>
<dbReference type="GO" id="GO:0005615">
    <property type="term" value="C:extracellular space"/>
    <property type="evidence" value="ECO:0007669"/>
    <property type="project" value="TreeGrafter"/>
</dbReference>
<dbReference type="GO" id="GO:0006508">
    <property type="term" value="P:proteolysis"/>
    <property type="evidence" value="ECO:0007669"/>
    <property type="project" value="TreeGrafter"/>
</dbReference>
<dbReference type="GO" id="GO:0043171">
    <property type="term" value="P:peptide catabolic process"/>
    <property type="evidence" value="ECO:0007669"/>
    <property type="project" value="TreeGrafter"/>
</dbReference>
<keyword evidence="4" id="KW-1185">Reference proteome</keyword>
<dbReference type="GO" id="GO:0016020">
    <property type="term" value="C:membrane"/>
    <property type="evidence" value="ECO:0007669"/>
    <property type="project" value="TreeGrafter"/>
</dbReference>
<dbReference type="EMBL" id="KQ459518">
    <property type="protein sequence ID" value="KPJ00064.1"/>
    <property type="molecule type" value="Genomic_DNA"/>
</dbReference>
<dbReference type="InterPro" id="IPR045357">
    <property type="entry name" value="Aminopeptidase_N-like_N"/>
</dbReference>
<organism evidence="3 4">
    <name type="scientific">Papilio xuthus</name>
    <name type="common">Asian swallowtail butterfly</name>
    <dbReference type="NCBI Taxonomy" id="66420"/>
    <lineage>
        <taxon>Eukaryota</taxon>
        <taxon>Metazoa</taxon>
        <taxon>Ecdysozoa</taxon>
        <taxon>Arthropoda</taxon>
        <taxon>Hexapoda</taxon>
        <taxon>Insecta</taxon>
        <taxon>Pterygota</taxon>
        <taxon>Neoptera</taxon>
        <taxon>Endopterygota</taxon>
        <taxon>Lepidoptera</taxon>
        <taxon>Glossata</taxon>
        <taxon>Ditrysia</taxon>
        <taxon>Papilionoidea</taxon>
        <taxon>Papilionidae</taxon>
        <taxon>Papilioninae</taxon>
        <taxon>Papilio</taxon>
    </lineage>
</organism>
<dbReference type="AlphaFoldDB" id="A0A0N1I2S2"/>